<evidence type="ECO:0000256" key="1">
    <source>
        <dbReference type="ARBA" id="ARBA00004922"/>
    </source>
</evidence>
<gene>
    <name evidence="10" type="ORF">DI564_02665</name>
</gene>
<feature type="domain" description="O-GlcNAc transferase C-terminal" evidence="9">
    <location>
        <begin position="320"/>
        <end position="482"/>
    </location>
</feature>
<comment type="pathway">
    <text evidence="1">Protein modification; protein glycosylation.</text>
</comment>
<comment type="similarity">
    <text evidence="2">Belongs to the glycosyltransferase 41 family. O-GlcNAc transferase subfamily.</text>
</comment>
<feature type="repeat" description="TPR" evidence="8">
    <location>
        <begin position="145"/>
        <end position="178"/>
    </location>
</feature>
<keyword evidence="7 8" id="KW-0802">TPR repeat</keyword>
<keyword evidence="6" id="KW-0677">Repeat</keyword>
<dbReference type="Gene3D" id="3.40.50.2000">
    <property type="entry name" value="Glycogen Phosphorylase B"/>
    <property type="match status" value="1"/>
</dbReference>
<sequence length="701" mass="74409">MNASFSPVTPDPLSAIADLLEAGDAAGAEAQAAALRAAQPDSAEAARLHGIALLQLARPGDALAALEYAVERAPSSVAAQCNLGSARIAAGRLDEAIEDLRVVLRQNPGHAAVLMTLGNALMAAGRYVEAQRSFATATYGAPRHPSILLNLAAAELKLGHYDEAEACIRDAISVDSRNLAAYLLYGDVLIGQGRHREAATVYAHAQKLAPEAAAPAYQRGLALDALGELEDAAAAYGEAVARDAQLYPALSQWVFAKRRLCDWHDLDRLAARVVQGVRDGADGITPFAFLAEDAGPDLQLRCARSFAAGVEADTAIRRRYLSRPEQPAPNTPLRVGFVSNGFGEHPTGLLTVALFEALRRRPIEVHLFATGGEDGPIRRRLRAAAHHWHDAAGTTPDALAQTIADAGLDRLVDLRGWGEGGSGEALALRPAPVQINWLAYPGTSGAPWIDYVIADAVVIPETAQAAFSERVAYLPRCFQPSDTTRAVAAPPDRAACGLPETGVVLACFNNGYKLNPTSFARMLTVLREVPDAVLWLLSGPGRADERLRVAARDGGVDPARLIFLPRLPHADYLARFGHVDLFLDTAPYNAHTTASDAIWAGCPVLTLPGATFASRVAASLNTQLGMTDLIAGDEADFVRKAVAIANDPTARAAIRTELARRRETSGLFDMDAYAEDFVRLLTELTPPAGAASATRPETFAS</sequence>
<dbReference type="Pfam" id="PF13432">
    <property type="entry name" value="TPR_16"/>
    <property type="match status" value="2"/>
</dbReference>
<dbReference type="InterPro" id="IPR019734">
    <property type="entry name" value="TPR_rpt"/>
</dbReference>
<keyword evidence="4 10" id="KW-0328">Glycosyltransferase</keyword>
<dbReference type="EC" id="2.4.1.255" evidence="3"/>
<evidence type="ECO:0000256" key="4">
    <source>
        <dbReference type="ARBA" id="ARBA00022676"/>
    </source>
</evidence>
<dbReference type="SUPFAM" id="SSF53756">
    <property type="entry name" value="UDP-Glycosyltransferase/glycogen phosphorylase"/>
    <property type="match status" value="1"/>
</dbReference>
<dbReference type="Gene3D" id="1.25.40.10">
    <property type="entry name" value="Tetratricopeptide repeat domain"/>
    <property type="match status" value="3"/>
</dbReference>
<proteinExistence type="inferred from homology"/>
<dbReference type="InterPro" id="IPR011990">
    <property type="entry name" value="TPR-like_helical_dom_sf"/>
</dbReference>
<evidence type="ECO:0000313" key="10">
    <source>
        <dbReference type="EMBL" id="PZQ18235.1"/>
    </source>
</evidence>
<evidence type="ECO:0000256" key="2">
    <source>
        <dbReference type="ARBA" id="ARBA00005386"/>
    </source>
</evidence>
<accession>A0A2W5KTS0</accession>
<dbReference type="Proteomes" id="UP000249046">
    <property type="component" value="Unassembled WGS sequence"/>
</dbReference>
<dbReference type="InterPro" id="IPR029489">
    <property type="entry name" value="OGT/SEC/SPY_C"/>
</dbReference>
<dbReference type="PANTHER" id="PTHR44998:SF1">
    <property type="entry name" value="UDP-N-ACETYLGLUCOSAMINE--PEPTIDE N-ACETYLGLUCOSAMINYLTRANSFERASE 110 KDA SUBUNIT"/>
    <property type="match status" value="1"/>
</dbReference>
<dbReference type="PROSITE" id="PS50005">
    <property type="entry name" value="TPR"/>
    <property type="match status" value="2"/>
</dbReference>
<dbReference type="EMBL" id="QFPO01000003">
    <property type="protein sequence ID" value="PZQ18235.1"/>
    <property type="molecule type" value="Genomic_DNA"/>
</dbReference>
<protein>
    <recommendedName>
        <fullName evidence="3">protein O-GlcNAc transferase</fullName>
        <ecNumber evidence="3">2.4.1.255</ecNumber>
    </recommendedName>
</protein>
<dbReference type="Pfam" id="PF13844">
    <property type="entry name" value="Glyco_transf_41"/>
    <property type="match status" value="2"/>
</dbReference>
<organism evidence="10 11">
    <name type="scientific">Rhodanobacter denitrificans</name>
    <dbReference type="NCBI Taxonomy" id="666685"/>
    <lineage>
        <taxon>Bacteria</taxon>
        <taxon>Pseudomonadati</taxon>
        <taxon>Pseudomonadota</taxon>
        <taxon>Gammaproteobacteria</taxon>
        <taxon>Lysobacterales</taxon>
        <taxon>Rhodanobacteraceae</taxon>
        <taxon>Rhodanobacter</taxon>
    </lineage>
</organism>
<dbReference type="SMART" id="SM00028">
    <property type="entry name" value="TPR"/>
    <property type="match status" value="6"/>
</dbReference>
<dbReference type="GO" id="GO:0097363">
    <property type="term" value="F:protein O-acetylglucosaminyltransferase activity"/>
    <property type="evidence" value="ECO:0007669"/>
    <property type="project" value="UniProtKB-EC"/>
</dbReference>
<keyword evidence="5 10" id="KW-0808">Transferase</keyword>
<evidence type="ECO:0000256" key="8">
    <source>
        <dbReference type="PROSITE-ProRule" id="PRU00339"/>
    </source>
</evidence>
<evidence type="ECO:0000313" key="11">
    <source>
        <dbReference type="Proteomes" id="UP000249046"/>
    </source>
</evidence>
<dbReference type="AlphaFoldDB" id="A0A2W5KTS0"/>
<dbReference type="PANTHER" id="PTHR44998">
    <property type="match status" value="1"/>
</dbReference>
<name>A0A2W5KTS0_9GAMM</name>
<reference evidence="10 11" key="1">
    <citation type="submission" date="2017-08" db="EMBL/GenBank/DDBJ databases">
        <title>Infants hospitalized years apart are colonized by the same room-sourced microbial strains.</title>
        <authorList>
            <person name="Brooks B."/>
            <person name="Olm M.R."/>
            <person name="Firek B.A."/>
            <person name="Baker R."/>
            <person name="Thomas B.C."/>
            <person name="Morowitz M.J."/>
            <person name="Banfield J.F."/>
        </authorList>
    </citation>
    <scope>NUCLEOTIDE SEQUENCE [LARGE SCALE GENOMIC DNA]</scope>
    <source>
        <strain evidence="10">S2_005_003_R2_42</strain>
    </source>
</reference>
<comment type="caution">
    <text evidence="10">The sequence shown here is derived from an EMBL/GenBank/DDBJ whole genome shotgun (WGS) entry which is preliminary data.</text>
</comment>
<dbReference type="SUPFAM" id="SSF48452">
    <property type="entry name" value="TPR-like"/>
    <property type="match status" value="1"/>
</dbReference>
<feature type="repeat" description="TPR" evidence="8">
    <location>
        <begin position="77"/>
        <end position="110"/>
    </location>
</feature>
<feature type="domain" description="O-GlcNAc transferase C-terminal" evidence="9">
    <location>
        <begin position="493"/>
        <end position="676"/>
    </location>
</feature>
<evidence type="ECO:0000259" key="9">
    <source>
        <dbReference type="Pfam" id="PF13844"/>
    </source>
</evidence>
<evidence type="ECO:0000256" key="7">
    <source>
        <dbReference type="ARBA" id="ARBA00022803"/>
    </source>
</evidence>
<evidence type="ECO:0000256" key="6">
    <source>
        <dbReference type="ARBA" id="ARBA00022737"/>
    </source>
</evidence>
<evidence type="ECO:0000256" key="3">
    <source>
        <dbReference type="ARBA" id="ARBA00011970"/>
    </source>
</evidence>
<evidence type="ECO:0000256" key="5">
    <source>
        <dbReference type="ARBA" id="ARBA00022679"/>
    </source>
</evidence>
<dbReference type="Gene3D" id="3.40.50.11380">
    <property type="match status" value="1"/>
</dbReference>